<accession>A0A6G7YI77</accession>
<feature type="binding site" evidence="12">
    <location>
        <position position="254"/>
    </location>
    <ligand>
        <name>[2Fe-2S] cluster</name>
        <dbReference type="ChEBI" id="CHEBI:190135"/>
    </ligand>
</feature>
<dbReference type="Pfam" id="PF10418">
    <property type="entry name" value="DHODB_Fe-S_bind"/>
    <property type="match status" value="1"/>
</dbReference>
<dbReference type="PIRSF" id="PIRSF006816">
    <property type="entry name" value="Cyc3_hyd_g"/>
    <property type="match status" value="1"/>
</dbReference>
<dbReference type="InterPro" id="IPR017938">
    <property type="entry name" value="Riboflavin_synthase-like_b-brl"/>
</dbReference>
<keyword evidence="3 11" id="KW-0285">Flavoprotein</keyword>
<dbReference type="PANTHER" id="PTHR43513:SF3">
    <property type="entry name" value="DIHYDROOROTATE DEHYDROGENASE B (NAD(+)), ELECTRON TRANSFER SUBUNIT-RELATED"/>
    <property type="match status" value="1"/>
</dbReference>
<dbReference type="SUPFAM" id="SSF63380">
    <property type="entry name" value="Riboflavin synthase domain-like"/>
    <property type="match status" value="1"/>
</dbReference>
<dbReference type="EMBL" id="CP049866">
    <property type="protein sequence ID" value="QIK76376.1"/>
    <property type="molecule type" value="Genomic_DNA"/>
</dbReference>
<feature type="binding site" evidence="12">
    <location>
        <position position="237"/>
    </location>
    <ligand>
        <name>[2Fe-2S] cluster</name>
        <dbReference type="ChEBI" id="CHEBI:190135"/>
    </ligand>
</feature>
<feature type="binding site" evidence="12">
    <location>
        <position position="229"/>
    </location>
    <ligand>
        <name>[2Fe-2S] cluster</name>
        <dbReference type="ChEBI" id="CHEBI:190135"/>
    </ligand>
</feature>
<comment type="similarity">
    <text evidence="1">Belongs to the PyrK family.</text>
</comment>
<keyword evidence="9 12" id="KW-0411">Iron-sulfur</keyword>
<evidence type="ECO:0000256" key="11">
    <source>
        <dbReference type="PIRSR" id="PIRSR006816-1"/>
    </source>
</evidence>
<dbReference type="KEGG" id="npi:G7071_14045"/>
<dbReference type="Gene3D" id="2.40.30.10">
    <property type="entry name" value="Translation factors"/>
    <property type="match status" value="1"/>
</dbReference>
<keyword evidence="5 12" id="KW-0479">Metal-binding</keyword>
<comment type="cofactor">
    <cofactor evidence="11">
        <name>FAD</name>
        <dbReference type="ChEBI" id="CHEBI:57692"/>
    </cofactor>
    <text evidence="11">Binds 1 FAD per subunit.</text>
</comment>
<name>A0A6G7YI77_9ACTN</name>
<evidence type="ECO:0000256" key="9">
    <source>
        <dbReference type="ARBA" id="ARBA00023014"/>
    </source>
</evidence>
<proteinExistence type="inferred from homology"/>
<gene>
    <name evidence="14" type="ORF">G7071_14045</name>
</gene>
<evidence type="ECO:0000256" key="5">
    <source>
        <dbReference type="ARBA" id="ARBA00022723"/>
    </source>
</evidence>
<evidence type="ECO:0000313" key="15">
    <source>
        <dbReference type="Proteomes" id="UP000502035"/>
    </source>
</evidence>
<dbReference type="InterPro" id="IPR050353">
    <property type="entry name" value="PyrK_electron_transfer"/>
</dbReference>
<dbReference type="PANTHER" id="PTHR43513">
    <property type="entry name" value="DIHYDROOROTATE DEHYDROGENASE B (NAD(+)), ELECTRON TRANSFER SUBUNIT"/>
    <property type="match status" value="1"/>
</dbReference>
<evidence type="ECO:0000256" key="10">
    <source>
        <dbReference type="ARBA" id="ARBA00034078"/>
    </source>
</evidence>
<evidence type="ECO:0000256" key="6">
    <source>
        <dbReference type="ARBA" id="ARBA00022827"/>
    </source>
</evidence>
<evidence type="ECO:0000256" key="12">
    <source>
        <dbReference type="PIRSR" id="PIRSR006816-2"/>
    </source>
</evidence>
<keyword evidence="7" id="KW-0249">Electron transport</keyword>
<dbReference type="GO" id="GO:0016491">
    <property type="term" value="F:oxidoreductase activity"/>
    <property type="evidence" value="ECO:0007669"/>
    <property type="project" value="InterPro"/>
</dbReference>
<dbReference type="Gene3D" id="3.40.50.80">
    <property type="entry name" value="Nucleotide-binding domain of ferredoxin-NADP reductase (FNR) module"/>
    <property type="match status" value="1"/>
</dbReference>
<dbReference type="GO" id="GO:0006221">
    <property type="term" value="P:pyrimidine nucleotide biosynthetic process"/>
    <property type="evidence" value="ECO:0007669"/>
    <property type="project" value="InterPro"/>
</dbReference>
<evidence type="ECO:0000256" key="4">
    <source>
        <dbReference type="ARBA" id="ARBA00022714"/>
    </source>
</evidence>
<protein>
    <submittedName>
        <fullName evidence="14">Dihydroorotate dehydrogenase electron transfer subunit</fullName>
    </submittedName>
</protein>
<dbReference type="InterPro" id="IPR039261">
    <property type="entry name" value="FNR_nucleotide-bd"/>
</dbReference>
<keyword evidence="6 11" id="KW-0274">FAD</keyword>
<feature type="binding site" evidence="11">
    <location>
        <begin position="82"/>
        <end position="83"/>
    </location>
    <ligand>
        <name>FAD</name>
        <dbReference type="ChEBI" id="CHEBI:57692"/>
    </ligand>
</feature>
<evidence type="ECO:0000259" key="13">
    <source>
        <dbReference type="PROSITE" id="PS51384"/>
    </source>
</evidence>
<dbReference type="Gene3D" id="2.10.240.10">
    <property type="entry name" value="Dihydroorotate dehydrogenase, electron transfer subunit"/>
    <property type="match status" value="1"/>
</dbReference>
<dbReference type="GO" id="GO:0051537">
    <property type="term" value="F:2 iron, 2 sulfur cluster binding"/>
    <property type="evidence" value="ECO:0007669"/>
    <property type="project" value="UniProtKB-KW"/>
</dbReference>
<reference evidence="14 15" key="1">
    <citation type="submission" date="2020-03" db="EMBL/GenBank/DDBJ databases">
        <title>Nocardioides sp. nov., isolated from fish.</title>
        <authorList>
            <person name="Hyun D.-W."/>
            <person name="Bae J.-W."/>
        </authorList>
    </citation>
    <scope>NUCLEOTIDE SEQUENCE [LARGE SCALE GENOMIC DNA]</scope>
    <source>
        <strain evidence="14 15">HDW12A</strain>
    </source>
</reference>
<comment type="cofactor">
    <cofactor evidence="12">
        <name>[2Fe-2S] cluster</name>
        <dbReference type="ChEBI" id="CHEBI:190135"/>
    </cofactor>
    <text evidence="12">Binds 1 [2Fe-2S] cluster per subunit.</text>
</comment>
<dbReference type="GO" id="GO:0050660">
    <property type="term" value="F:flavin adenine dinucleotide binding"/>
    <property type="evidence" value="ECO:0007669"/>
    <property type="project" value="InterPro"/>
</dbReference>
<keyword evidence="8 12" id="KW-0408">Iron</keyword>
<keyword evidence="4 12" id="KW-0001">2Fe-2S</keyword>
<dbReference type="PROSITE" id="PS51384">
    <property type="entry name" value="FAD_FR"/>
    <property type="match status" value="1"/>
</dbReference>
<evidence type="ECO:0000256" key="3">
    <source>
        <dbReference type="ARBA" id="ARBA00022630"/>
    </source>
</evidence>
<evidence type="ECO:0000313" key="14">
    <source>
        <dbReference type="EMBL" id="QIK76376.1"/>
    </source>
</evidence>
<sequence>MADERDPLHVAGEVLATRKAGAYRLLTIAAPGIPQRFRAGNFVAVSVQGGRLARRSLWIHRVKEAGAFGPTLDVVVHPTGPGTTWLAGLPVGAAIEVTGPLGRPFALPREPVACVLVGEGHGAAPMFPLAERLRERGCAVSLVVSAPDESRLLSALEARRSARSVTVITGDGSVGVRGDVAGEIHGVLERTDADVVYAAGSHATLRAVAAAAEQRGAWSQVGLETPLPCGTGLCHGCPVPVISEDGVSRLVRACVDGPVVRGDRVDWEALA</sequence>
<keyword evidence="15" id="KW-1185">Reference proteome</keyword>
<organism evidence="14 15">
    <name type="scientific">Nocardioides piscis</name>
    <dbReference type="NCBI Taxonomy" id="2714938"/>
    <lineage>
        <taxon>Bacteria</taxon>
        <taxon>Bacillati</taxon>
        <taxon>Actinomycetota</taxon>
        <taxon>Actinomycetes</taxon>
        <taxon>Propionibacteriales</taxon>
        <taxon>Nocardioidaceae</taxon>
        <taxon>Nocardioides</taxon>
    </lineage>
</organism>
<dbReference type="RefSeq" id="WP_166319759.1">
    <property type="nucleotide sequence ID" value="NZ_CP049866.1"/>
</dbReference>
<evidence type="ECO:0000256" key="8">
    <source>
        <dbReference type="ARBA" id="ARBA00023004"/>
    </source>
</evidence>
<dbReference type="InterPro" id="IPR019480">
    <property type="entry name" value="Dihydroorotate_DH_Fe-S-bd"/>
</dbReference>
<evidence type="ECO:0000256" key="1">
    <source>
        <dbReference type="ARBA" id="ARBA00006422"/>
    </source>
</evidence>
<dbReference type="AlphaFoldDB" id="A0A6G7YI77"/>
<dbReference type="SUPFAM" id="SSF52343">
    <property type="entry name" value="Ferredoxin reductase-like, C-terminal NADP-linked domain"/>
    <property type="match status" value="1"/>
</dbReference>
<evidence type="ECO:0000256" key="2">
    <source>
        <dbReference type="ARBA" id="ARBA00022448"/>
    </source>
</evidence>
<feature type="binding site" evidence="12">
    <location>
        <position position="234"/>
    </location>
    <ligand>
        <name>[2Fe-2S] cluster</name>
        <dbReference type="ChEBI" id="CHEBI:190135"/>
    </ligand>
</feature>
<dbReference type="GO" id="GO:0046872">
    <property type="term" value="F:metal ion binding"/>
    <property type="evidence" value="ECO:0007669"/>
    <property type="project" value="UniProtKB-KW"/>
</dbReference>
<feature type="domain" description="FAD-binding FR-type" evidence="13">
    <location>
        <begin position="3"/>
        <end position="107"/>
    </location>
</feature>
<dbReference type="InterPro" id="IPR037117">
    <property type="entry name" value="Dihydroorotate_DH_ele_sf"/>
</dbReference>
<keyword evidence="2" id="KW-0813">Transport</keyword>
<dbReference type="InterPro" id="IPR012165">
    <property type="entry name" value="Cyt_c3_hydrogenase_gsu"/>
</dbReference>
<dbReference type="Proteomes" id="UP000502035">
    <property type="component" value="Chromosome"/>
</dbReference>
<dbReference type="InterPro" id="IPR017927">
    <property type="entry name" value="FAD-bd_FR_type"/>
</dbReference>
<evidence type="ECO:0000256" key="7">
    <source>
        <dbReference type="ARBA" id="ARBA00022982"/>
    </source>
</evidence>
<comment type="cofactor">
    <cofactor evidence="10">
        <name>[2Fe-2S] cluster</name>
        <dbReference type="ChEBI" id="CHEBI:190135"/>
    </cofactor>
</comment>